<name>A0ABU2B2A7_9MICC</name>
<evidence type="ECO:0000256" key="2">
    <source>
        <dbReference type="ARBA" id="ARBA00008335"/>
    </source>
</evidence>
<evidence type="ECO:0000313" key="11">
    <source>
        <dbReference type="Proteomes" id="UP001183794"/>
    </source>
</evidence>
<dbReference type="PANTHER" id="PTHR43271:SF1">
    <property type="entry name" value="INNER MEMBRANE TRANSPORT PROTEIN YNFM"/>
    <property type="match status" value="1"/>
</dbReference>
<evidence type="ECO:0000256" key="7">
    <source>
        <dbReference type="ARBA" id="ARBA00023136"/>
    </source>
</evidence>
<keyword evidence="3" id="KW-0813">Transport</keyword>
<dbReference type="Proteomes" id="UP001183794">
    <property type="component" value="Unassembled WGS sequence"/>
</dbReference>
<reference evidence="10 11" key="1">
    <citation type="submission" date="2023-07" db="EMBL/GenBank/DDBJ databases">
        <title>Sequencing the genomes of 1000 actinobacteria strains.</title>
        <authorList>
            <person name="Klenk H.-P."/>
        </authorList>
    </citation>
    <scope>NUCLEOTIDE SEQUENCE [LARGE SCALE GENOMIC DNA]</scope>
    <source>
        <strain evidence="10 11">DSM 22966</strain>
    </source>
</reference>
<evidence type="ECO:0000256" key="1">
    <source>
        <dbReference type="ARBA" id="ARBA00004651"/>
    </source>
</evidence>
<evidence type="ECO:0000256" key="6">
    <source>
        <dbReference type="ARBA" id="ARBA00022989"/>
    </source>
</evidence>
<comment type="caution">
    <text evidence="10">The sequence shown here is derived from an EMBL/GenBank/DDBJ whole genome shotgun (WGS) entry which is preliminary data.</text>
</comment>
<dbReference type="PROSITE" id="PS50850">
    <property type="entry name" value="MFS"/>
    <property type="match status" value="1"/>
</dbReference>
<evidence type="ECO:0000256" key="3">
    <source>
        <dbReference type="ARBA" id="ARBA00022448"/>
    </source>
</evidence>
<dbReference type="CDD" id="cd17324">
    <property type="entry name" value="MFS_NepI_like"/>
    <property type="match status" value="1"/>
</dbReference>
<feature type="transmembrane region" description="Helical" evidence="8">
    <location>
        <begin position="27"/>
        <end position="43"/>
    </location>
</feature>
<comment type="subcellular location">
    <subcellularLocation>
        <location evidence="1">Cell membrane</location>
        <topology evidence="1">Multi-pass membrane protein</topology>
    </subcellularLocation>
</comment>
<dbReference type="InterPro" id="IPR011701">
    <property type="entry name" value="MFS"/>
</dbReference>
<evidence type="ECO:0000313" key="10">
    <source>
        <dbReference type="EMBL" id="MDR7347745.1"/>
    </source>
</evidence>
<sequence>MHPPFPGPHTGQLWLGHAPKTAGFRRLMAGLFFAGVATFAQLYSPQGLLPLIAADLEVTPDQAALLISASTIGLAFAVIPWSFVGDRLGRKSAMTISIIAACLFGIGATLAPTFGSILVFRVLEGVALGGVPALAMAYLNEEVHPASAGQSAGTFIAGTVIGGLVGRVVAAPLGEWYHWRIGMGVVLALAVASAICFLVLTPTARKFQPTSTTVRQAITSITTNLRSPVLVVMYLQGMLLMGGFVAVYNFLGFYLLDDPFNLPVAVVSLIFVVYLIGTVTSPWAGHLASKYGPSRVLMALSATIVVSVLLTLVPNIWVLLIGAVIFTGAFFGAHSVASGWAGAAAEVGRAQSTSLYNLFYYTGSSVFGWLGGIFLAHYGWAGTALMTAGLAGLALVATALLYAFVVQPRIKAARGQNASHEV</sequence>
<keyword evidence="5 8" id="KW-0812">Transmembrane</keyword>
<gene>
    <name evidence="10" type="ORF">J2S62_002002</name>
</gene>
<evidence type="ECO:0000256" key="5">
    <source>
        <dbReference type="ARBA" id="ARBA00022692"/>
    </source>
</evidence>
<feature type="transmembrane region" description="Helical" evidence="8">
    <location>
        <begin position="229"/>
        <end position="256"/>
    </location>
</feature>
<accession>A0ABU2B2A7</accession>
<evidence type="ECO:0000259" key="9">
    <source>
        <dbReference type="PROSITE" id="PS50850"/>
    </source>
</evidence>
<dbReference type="EMBL" id="JAVDYJ010000001">
    <property type="protein sequence ID" value="MDR7347745.1"/>
    <property type="molecule type" value="Genomic_DNA"/>
</dbReference>
<dbReference type="SUPFAM" id="SSF103473">
    <property type="entry name" value="MFS general substrate transporter"/>
    <property type="match status" value="1"/>
</dbReference>
<feature type="transmembrane region" description="Helical" evidence="8">
    <location>
        <begin position="176"/>
        <end position="200"/>
    </location>
</feature>
<feature type="transmembrane region" description="Helical" evidence="8">
    <location>
        <begin position="117"/>
        <end position="139"/>
    </location>
</feature>
<keyword evidence="7 8" id="KW-0472">Membrane</keyword>
<dbReference type="Gene3D" id="1.20.1250.20">
    <property type="entry name" value="MFS general substrate transporter like domains"/>
    <property type="match status" value="2"/>
</dbReference>
<comment type="similarity">
    <text evidence="2">Belongs to the major facilitator superfamily.</text>
</comment>
<dbReference type="InterPro" id="IPR020846">
    <property type="entry name" value="MFS_dom"/>
</dbReference>
<feature type="transmembrane region" description="Helical" evidence="8">
    <location>
        <begin position="319"/>
        <end position="343"/>
    </location>
</feature>
<organism evidence="10 11">
    <name type="scientific">Enteractinococcus fodinae</name>
    <dbReference type="NCBI Taxonomy" id="684663"/>
    <lineage>
        <taxon>Bacteria</taxon>
        <taxon>Bacillati</taxon>
        <taxon>Actinomycetota</taxon>
        <taxon>Actinomycetes</taxon>
        <taxon>Micrococcales</taxon>
        <taxon>Micrococcaceae</taxon>
    </lineage>
</organism>
<feature type="transmembrane region" description="Helical" evidence="8">
    <location>
        <begin position="355"/>
        <end position="378"/>
    </location>
</feature>
<dbReference type="RefSeq" id="WP_310174304.1">
    <property type="nucleotide sequence ID" value="NZ_BAABHE010000002.1"/>
</dbReference>
<dbReference type="InterPro" id="IPR036259">
    <property type="entry name" value="MFS_trans_sf"/>
</dbReference>
<feature type="transmembrane region" description="Helical" evidence="8">
    <location>
        <begin position="151"/>
        <end position="170"/>
    </location>
</feature>
<feature type="transmembrane region" description="Helical" evidence="8">
    <location>
        <begin position="93"/>
        <end position="111"/>
    </location>
</feature>
<keyword evidence="11" id="KW-1185">Reference proteome</keyword>
<evidence type="ECO:0000256" key="8">
    <source>
        <dbReference type="SAM" id="Phobius"/>
    </source>
</evidence>
<dbReference type="Pfam" id="PF07690">
    <property type="entry name" value="MFS_1"/>
    <property type="match status" value="2"/>
</dbReference>
<dbReference type="PANTHER" id="PTHR43271">
    <property type="entry name" value="BLL2771 PROTEIN"/>
    <property type="match status" value="1"/>
</dbReference>
<keyword evidence="4" id="KW-1003">Cell membrane</keyword>
<feature type="transmembrane region" description="Helical" evidence="8">
    <location>
        <begin position="296"/>
        <end position="313"/>
    </location>
</feature>
<evidence type="ECO:0000256" key="4">
    <source>
        <dbReference type="ARBA" id="ARBA00022475"/>
    </source>
</evidence>
<protein>
    <submittedName>
        <fullName evidence="10">MFS family arabinose efflux permease</fullName>
    </submittedName>
</protein>
<feature type="transmembrane region" description="Helical" evidence="8">
    <location>
        <begin position="63"/>
        <end position="81"/>
    </location>
</feature>
<keyword evidence="6 8" id="KW-1133">Transmembrane helix</keyword>
<feature type="transmembrane region" description="Helical" evidence="8">
    <location>
        <begin position="384"/>
        <end position="405"/>
    </location>
</feature>
<feature type="domain" description="Major facilitator superfamily (MFS) profile" evidence="9">
    <location>
        <begin position="23"/>
        <end position="411"/>
    </location>
</feature>
<proteinExistence type="inferred from homology"/>
<feature type="transmembrane region" description="Helical" evidence="8">
    <location>
        <begin position="262"/>
        <end position="284"/>
    </location>
</feature>